<keyword evidence="3" id="KW-1185">Reference proteome</keyword>
<sequence length="164" mass="19167">MVPVSRYEAVELIKKWGVLFDLHASPEAVFSHTIGDDFVIAFEDIEMVGIAGLREHDETKEQFYDELHFYYDHVIEHEGDPLVLTTRMIWDTWRRRSDGQGEHLIADLRHRWTLTRRADGRPVFQRHELLSLDYRDGYGPSESDSENLHIDKDRVGMGSRSPQS</sequence>
<name>A0ABU5N7G0_9MICO</name>
<evidence type="ECO:0000313" key="2">
    <source>
        <dbReference type="EMBL" id="MDZ8162039.1"/>
    </source>
</evidence>
<dbReference type="SUPFAM" id="SSF54427">
    <property type="entry name" value="NTF2-like"/>
    <property type="match status" value="1"/>
</dbReference>
<accession>A0ABU5N7G0</accession>
<evidence type="ECO:0008006" key="4">
    <source>
        <dbReference type="Google" id="ProtNLM"/>
    </source>
</evidence>
<feature type="compositionally biased region" description="Basic and acidic residues" evidence="1">
    <location>
        <begin position="146"/>
        <end position="155"/>
    </location>
</feature>
<comment type="caution">
    <text evidence="2">The sequence shown here is derived from an EMBL/GenBank/DDBJ whole genome shotgun (WGS) entry which is preliminary data.</text>
</comment>
<evidence type="ECO:0000313" key="3">
    <source>
        <dbReference type="Proteomes" id="UP001291912"/>
    </source>
</evidence>
<feature type="region of interest" description="Disordered" evidence="1">
    <location>
        <begin position="138"/>
        <end position="164"/>
    </location>
</feature>
<dbReference type="InterPro" id="IPR032710">
    <property type="entry name" value="NTF2-like_dom_sf"/>
</dbReference>
<proteinExistence type="predicted"/>
<gene>
    <name evidence="2" type="ORF">R2Q92_09305</name>
</gene>
<evidence type="ECO:0000256" key="1">
    <source>
        <dbReference type="SAM" id="MobiDB-lite"/>
    </source>
</evidence>
<reference evidence="2 3" key="1">
    <citation type="submission" date="2023-10" db="EMBL/GenBank/DDBJ databases">
        <title>Microbacterium xanthum sp. nov., isolated from seaweed.</title>
        <authorList>
            <person name="Lee S.D."/>
        </authorList>
    </citation>
    <scope>NUCLEOTIDE SEQUENCE [LARGE SCALE GENOMIC DNA]</scope>
    <source>
        <strain evidence="2 3">KCTC 19124</strain>
    </source>
</reference>
<organism evidence="2 3">
    <name type="scientific">Microbacterium aquimaris</name>
    <dbReference type="NCBI Taxonomy" id="459816"/>
    <lineage>
        <taxon>Bacteria</taxon>
        <taxon>Bacillati</taxon>
        <taxon>Actinomycetota</taxon>
        <taxon>Actinomycetes</taxon>
        <taxon>Micrococcales</taxon>
        <taxon>Microbacteriaceae</taxon>
        <taxon>Microbacterium</taxon>
    </lineage>
</organism>
<dbReference type="RefSeq" id="WP_322597649.1">
    <property type="nucleotide sequence ID" value="NZ_BAAAPT010000002.1"/>
</dbReference>
<protein>
    <recommendedName>
        <fullName evidence="4">SnoaL-like domain-containing protein</fullName>
    </recommendedName>
</protein>
<dbReference type="Proteomes" id="UP001291912">
    <property type="component" value="Unassembled WGS sequence"/>
</dbReference>
<dbReference type="EMBL" id="JAWJYN010000002">
    <property type="protein sequence ID" value="MDZ8162039.1"/>
    <property type="molecule type" value="Genomic_DNA"/>
</dbReference>